<dbReference type="Proteomes" id="UP000198290">
    <property type="component" value="Chromosome"/>
</dbReference>
<dbReference type="RefSeq" id="WP_197715518.1">
    <property type="nucleotide sequence ID" value="NZ_AP018823.1"/>
</dbReference>
<organism evidence="1 2">
    <name type="scientific">Aquitalea magnusonii</name>
    <dbReference type="NCBI Taxonomy" id="332411"/>
    <lineage>
        <taxon>Bacteria</taxon>
        <taxon>Pseudomonadati</taxon>
        <taxon>Pseudomonadota</taxon>
        <taxon>Betaproteobacteria</taxon>
        <taxon>Neisseriales</taxon>
        <taxon>Chromobacteriaceae</taxon>
        <taxon>Aquitalea</taxon>
    </lineage>
</organism>
<protein>
    <submittedName>
        <fullName evidence="1">Mu-like prophage FluMu protein gp37</fullName>
    </submittedName>
</protein>
<dbReference type="KEGG" id="amah:DLM_1262"/>
<reference evidence="1 2" key="2">
    <citation type="journal article" date="2017" name="Genome Announc.">
        <title>Draft genome sequence of Aquitalea magnusonii strain H3, a plant growth-promoting bacterium of duckweed Lemna minor.</title>
        <authorList>
            <person name="Ishizawa H."/>
            <person name="Kuroda M."/>
            <person name="Ike M."/>
        </authorList>
    </citation>
    <scope>NUCLEOTIDE SEQUENCE [LARGE SCALE GENOMIC DNA]</scope>
    <source>
        <strain evidence="1 2">H3</strain>
    </source>
</reference>
<sequence>MIALIENALIQRLQQGLGQLVREVGSYSGELDDDLPEAIRRFPAVWVTFGGIVDSKPRSTSRQQYRVQGQYVVMVGERSVRSHQAGRQGGPGAGEVGSYALVRAVRRLLTEQDLGLDISPLNPGKVRTLFNTRLADQAFSVFACEFACSWLEQALPLGGWPTPPLPDAQGLIDASHPDAVFSLAHGQTGVADPPLLGIGLNYHLSPDDGQADAQDMLRSTP</sequence>
<dbReference type="STRING" id="332411.VI06_16235"/>
<proteinExistence type="predicted"/>
<dbReference type="InterPro" id="IPR014972">
    <property type="entry name" value="Phage_Mu_Gp37"/>
</dbReference>
<evidence type="ECO:0000313" key="2">
    <source>
        <dbReference type="Proteomes" id="UP000198290"/>
    </source>
</evidence>
<reference evidence="2" key="1">
    <citation type="journal article" date="2017" name="Biotechnol. Biofuels">
        <title>Evaluation of environmental bacterial communities as a factor affecting the growth of duckweed Lemna minor.</title>
        <authorList>
            <person name="Ishizawa H."/>
            <person name="Kuroda M."/>
            <person name="Morikawa M."/>
            <person name="Ike M."/>
        </authorList>
    </citation>
    <scope>NUCLEOTIDE SEQUENCE [LARGE SCALE GENOMIC DNA]</scope>
    <source>
        <strain evidence="2">H3</strain>
    </source>
</reference>
<name>A0A3G9GH83_9NEIS</name>
<gene>
    <name evidence="1" type="ORF">DLM_1262</name>
</gene>
<dbReference type="EMBL" id="AP018823">
    <property type="protein sequence ID" value="BBF84886.1"/>
    <property type="molecule type" value="Genomic_DNA"/>
</dbReference>
<reference evidence="2" key="3">
    <citation type="journal article" date="2017" name="Plant Physiol. Biochem.">
        <title>Differential oxidative and antioxidative response of duckweed Lemna minor toward plant growth promoting/inhibiting bacteria.</title>
        <authorList>
            <person name="Ishizawa H."/>
            <person name="Kuroda M."/>
            <person name="Morikawa M."/>
            <person name="Ike M."/>
        </authorList>
    </citation>
    <scope>NUCLEOTIDE SEQUENCE [LARGE SCALE GENOMIC DNA]</scope>
    <source>
        <strain evidence="2">H3</strain>
    </source>
</reference>
<keyword evidence="2" id="KW-1185">Reference proteome</keyword>
<dbReference type="Pfam" id="PF08873">
    <property type="entry name" value="Phage_Mu_Gp37"/>
    <property type="match status" value="1"/>
</dbReference>
<evidence type="ECO:0000313" key="1">
    <source>
        <dbReference type="EMBL" id="BBF84886.1"/>
    </source>
</evidence>
<dbReference type="AlphaFoldDB" id="A0A3G9GH83"/>
<accession>A0A3G9GH83</accession>